<protein>
    <submittedName>
        <fullName evidence="1">Uncharacterized protein</fullName>
    </submittedName>
</protein>
<comment type="caution">
    <text evidence="1">The sequence shown here is derived from an EMBL/GenBank/DDBJ whole genome shotgun (WGS) entry which is preliminary data.</text>
</comment>
<reference evidence="1" key="1">
    <citation type="submission" date="2021-03" db="EMBL/GenBank/DDBJ databases">
        <authorList>
            <person name="Wang G."/>
        </authorList>
    </citation>
    <scope>NUCLEOTIDE SEQUENCE</scope>
    <source>
        <strain evidence="1">KCTC 12899</strain>
    </source>
</reference>
<proteinExistence type="predicted"/>
<organism evidence="1 2">
    <name type="scientific">Acanthopleuribacter pedis</name>
    <dbReference type="NCBI Taxonomy" id="442870"/>
    <lineage>
        <taxon>Bacteria</taxon>
        <taxon>Pseudomonadati</taxon>
        <taxon>Acidobacteriota</taxon>
        <taxon>Holophagae</taxon>
        <taxon>Acanthopleuribacterales</taxon>
        <taxon>Acanthopleuribacteraceae</taxon>
        <taxon>Acanthopleuribacter</taxon>
    </lineage>
</organism>
<dbReference type="InterPro" id="IPR027417">
    <property type="entry name" value="P-loop_NTPase"/>
</dbReference>
<name>A0A8J7U384_9BACT</name>
<accession>A0A8J7U384</accession>
<dbReference type="RefSeq" id="WP_207856237.1">
    <property type="nucleotide sequence ID" value="NZ_JAFREP010000001.1"/>
</dbReference>
<evidence type="ECO:0000313" key="2">
    <source>
        <dbReference type="Proteomes" id="UP000664417"/>
    </source>
</evidence>
<dbReference type="EMBL" id="JAFREP010000001">
    <property type="protein sequence ID" value="MBO1317001.1"/>
    <property type="molecule type" value="Genomic_DNA"/>
</dbReference>
<sequence length="468" mass="52541">MLLAVRDDLADTTDNATPTSGFQLDPLYVDFSAAVLGEQPLEDRVLAVMTEIGLAARNQLEELEPLDLVEEVFGIHGPAASIRTQLQRWRRLRNAPLLLLVDGMQGCDPVVAGLILQQLSPFDASDPEQGLWLLVAGHGSLDWMFPDGPPAMVHRAGHITLSAFSATQVQQMAELFRLETGRSVNHEAVDLIMQLTQGHPWLVNLMLEQMTTSSEDREIRGEHVAEAKEQLIGSESSPLQRWFHYFQRPGIQRVVEPLLIAADAPYFLEPSHLEEARALGLVQGFAPVRFANRLLEEWIPRRMVLGNDQYLSRQAEVVVEEGGLNFVVLLSECQRYFSGEGRRILTSMPYQQAGPLLMLQGFISRLVRNHGRIEREVDALRHMITLFIFWQSGDDIQTVILGLKVLDQRREATLHGDLAQIGRFMNLCETKEGHLVVLPPIDLGGDNGLPGDHSKEQVEDNTVHLWRF</sequence>
<keyword evidence="2" id="KW-1185">Reference proteome</keyword>
<evidence type="ECO:0000313" key="1">
    <source>
        <dbReference type="EMBL" id="MBO1317001.1"/>
    </source>
</evidence>
<gene>
    <name evidence="1" type="ORF">J3U88_00915</name>
</gene>
<dbReference type="SUPFAM" id="SSF52540">
    <property type="entry name" value="P-loop containing nucleoside triphosphate hydrolases"/>
    <property type="match status" value="1"/>
</dbReference>
<dbReference type="AlphaFoldDB" id="A0A8J7U384"/>
<dbReference type="Proteomes" id="UP000664417">
    <property type="component" value="Unassembled WGS sequence"/>
</dbReference>